<dbReference type="AlphaFoldDB" id="A0A2C5YCV3"/>
<reference evidence="1 2" key="1">
    <citation type="submission" date="2017-06" db="EMBL/GenBank/DDBJ databases">
        <title>Ant-infecting Ophiocordyceps genomes reveal a high diversity of potential behavioral manipulation genes and a possible major role for enterotoxins.</title>
        <authorList>
            <person name="De Bekker C."/>
            <person name="Evans H.C."/>
            <person name="Brachmann A."/>
            <person name="Hughes D.P."/>
        </authorList>
    </citation>
    <scope>NUCLEOTIDE SEQUENCE [LARGE SCALE GENOMIC DNA]</scope>
    <source>
        <strain evidence="1 2">Map64</strain>
    </source>
</reference>
<organism evidence="1 2">
    <name type="scientific">Ophiocordyceps australis</name>
    <dbReference type="NCBI Taxonomy" id="1399860"/>
    <lineage>
        <taxon>Eukaryota</taxon>
        <taxon>Fungi</taxon>
        <taxon>Dikarya</taxon>
        <taxon>Ascomycota</taxon>
        <taxon>Pezizomycotina</taxon>
        <taxon>Sordariomycetes</taxon>
        <taxon>Hypocreomycetidae</taxon>
        <taxon>Hypocreales</taxon>
        <taxon>Ophiocordycipitaceae</taxon>
        <taxon>Ophiocordyceps</taxon>
    </lineage>
</organism>
<dbReference type="EMBL" id="NJET01000017">
    <property type="protein sequence ID" value="PHH65453.1"/>
    <property type="molecule type" value="Genomic_DNA"/>
</dbReference>
<dbReference type="InterPro" id="IPR052565">
    <property type="entry name" value="Glutaredoxin-like_YDR286C"/>
</dbReference>
<keyword evidence="2" id="KW-1185">Reference proteome</keyword>
<evidence type="ECO:0000313" key="1">
    <source>
        <dbReference type="EMBL" id="PHH65453.1"/>
    </source>
</evidence>
<accession>A0A2C5YCV3</accession>
<dbReference type="Gene3D" id="3.40.30.10">
    <property type="entry name" value="Glutaredoxin"/>
    <property type="match status" value="1"/>
</dbReference>
<proteinExistence type="predicted"/>
<sequence length="72" mass="8313">METRPFELRKVDLSLPESKPWRELYDFDIPVVHIKKATAGEERVAEAAQAVKLMHRFTLEQVGAKMDEVENS</sequence>
<evidence type="ECO:0000313" key="2">
    <source>
        <dbReference type="Proteomes" id="UP000226192"/>
    </source>
</evidence>
<protein>
    <submittedName>
        <fullName evidence="1">Uncharacterized protein</fullName>
    </submittedName>
</protein>
<dbReference type="PANTHER" id="PTHR33558:SF1">
    <property type="entry name" value="GLUTAREDOXIN-LIKE PROTEIN C5ORF63 HOMOLOG"/>
    <property type="match status" value="1"/>
</dbReference>
<dbReference type="Proteomes" id="UP000226192">
    <property type="component" value="Unassembled WGS sequence"/>
</dbReference>
<gene>
    <name evidence="1" type="ORF">CDD81_2233</name>
</gene>
<dbReference type="PANTHER" id="PTHR33558">
    <property type="entry name" value="GLUTAREDOXIN-LIKE PROTEIN C5ORF63 HOMOLOG"/>
    <property type="match status" value="1"/>
</dbReference>
<dbReference type="OrthoDB" id="429967at2759"/>
<name>A0A2C5YCV3_9HYPO</name>
<comment type="caution">
    <text evidence="1">The sequence shown here is derived from an EMBL/GenBank/DDBJ whole genome shotgun (WGS) entry which is preliminary data.</text>
</comment>